<dbReference type="InterPro" id="IPR001969">
    <property type="entry name" value="Aspartic_peptidase_AS"/>
</dbReference>
<protein>
    <submittedName>
        <fullName evidence="2">Aspartyl protease</fullName>
    </submittedName>
</protein>
<dbReference type="EMBL" id="CAADFQ010000096">
    <property type="protein sequence ID" value="VFK35034.1"/>
    <property type="molecule type" value="Genomic_DNA"/>
</dbReference>
<sequence length="132" mass="14804">MGRITTSVEIANLLAPEKAIRCNALVDTGASHLTLPTAWRERLGELQEFGTVELEMANQQLIEGVILAPVRIQMEGFRSIVTEVLFVDMEPQDGNYEVLVGYIVLEQSQAAIDMVGHKLTHVKRLDLKYLRK</sequence>
<evidence type="ECO:0000313" key="1">
    <source>
        <dbReference type="EMBL" id="VFK32008.1"/>
    </source>
</evidence>
<keyword evidence="2" id="KW-0645">Protease</keyword>
<keyword evidence="2" id="KW-0378">Hydrolase</keyword>
<dbReference type="PROSITE" id="PS00141">
    <property type="entry name" value="ASP_PROTEASE"/>
    <property type="match status" value="1"/>
</dbReference>
<dbReference type="InterPro" id="IPR021109">
    <property type="entry name" value="Peptidase_aspartic_dom_sf"/>
</dbReference>
<accession>A0A450Y0H8</accession>
<dbReference type="AlphaFoldDB" id="A0A450Y0H8"/>
<name>A0A450Y0H8_9GAMM</name>
<dbReference type="EMBL" id="CAADGH010000101">
    <property type="protein sequence ID" value="VFK77124.1"/>
    <property type="molecule type" value="Genomic_DNA"/>
</dbReference>
<evidence type="ECO:0000313" key="2">
    <source>
        <dbReference type="EMBL" id="VFK35034.1"/>
    </source>
</evidence>
<dbReference type="GO" id="GO:0004190">
    <property type="term" value="F:aspartic-type endopeptidase activity"/>
    <property type="evidence" value="ECO:0007669"/>
    <property type="project" value="InterPro"/>
</dbReference>
<dbReference type="Gene3D" id="2.40.70.10">
    <property type="entry name" value="Acid Proteases"/>
    <property type="match status" value="1"/>
</dbReference>
<evidence type="ECO:0000313" key="3">
    <source>
        <dbReference type="EMBL" id="VFK77124.1"/>
    </source>
</evidence>
<reference evidence="2" key="1">
    <citation type="submission" date="2019-02" db="EMBL/GenBank/DDBJ databases">
        <authorList>
            <person name="Gruber-Vodicka R. H."/>
            <person name="Seah K. B. B."/>
        </authorList>
    </citation>
    <scope>NUCLEOTIDE SEQUENCE</scope>
    <source>
        <strain evidence="1">BECK_BZ197</strain>
        <strain evidence="3">BECK_BZ198</strain>
        <strain evidence="2">BECK_BZ199</strain>
    </source>
</reference>
<dbReference type="GO" id="GO:0006508">
    <property type="term" value="P:proteolysis"/>
    <property type="evidence" value="ECO:0007669"/>
    <property type="project" value="UniProtKB-KW"/>
</dbReference>
<organism evidence="2">
    <name type="scientific">Candidatus Kentrum sp. MB</name>
    <dbReference type="NCBI Taxonomy" id="2138164"/>
    <lineage>
        <taxon>Bacteria</taxon>
        <taxon>Pseudomonadati</taxon>
        <taxon>Pseudomonadota</taxon>
        <taxon>Gammaproteobacteria</taxon>
        <taxon>Candidatus Kentrum</taxon>
    </lineage>
</organism>
<dbReference type="EMBL" id="CAADFO010000100">
    <property type="protein sequence ID" value="VFK32008.1"/>
    <property type="molecule type" value="Genomic_DNA"/>
</dbReference>
<dbReference type="SUPFAM" id="SSF50630">
    <property type="entry name" value="Acid proteases"/>
    <property type="match status" value="1"/>
</dbReference>
<dbReference type="Pfam" id="PF13650">
    <property type="entry name" value="Asp_protease_2"/>
    <property type="match status" value="1"/>
</dbReference>
<gene>
    <name evidence="1" type="ORF">BECKMB1821G_GA0114241_11009</name>
    <name evidence="3" type="ORF">BECKMB1821H_GA0114242_11019</name>
    <name evidence="2" type="ORF">BECKMB1821I_GA0114274_10969</name>
</gene>
<proteinExistence type="predicted"/>